<feature type="transmembrane region" description="Helical" evidence="5">
    <location>
        <begin position="141"/>
        <end position="161"/>
    </location>
</feature>
<evidence type="ECO:0000259" key="6">
    <source>
        <dbReference type="Pfam" id="PF00924"/>
    </source>
</evidence>
<feature type="transmembrane region" description="Helical" evidence="5">
    <location>
        <begin position="15"/>
        <end position="33"/>
    </location>
</feature>
<dbReference type="SUPFAM" id="SSF50182">
    <property type="entry name" value="Sm-like ribonucleoproteins"/>
    <property type="match status" value="1"/>
</dbReference>
<dbReference type="InterPro" id="IPR006685">
    <property type="entry name" value="MscS_channel_2nd"/>
</dbReference>
<dbReference type="Gene3D" id="2.30.30.60">
    <property type="match status" value="1"/>
</dbReference>
<evidence type="ECO:0000313" key="8">
    <source>
        <dbReference type="Proteomes" id="UP001595660"/>
    </source>
</evidence>
<organism evidence="7 8">
    <name type="scientific">Halobacterium litoreum</name>
    <dbReference type="NCBI Taxonomy" id="2039234"/>
    <lineage>
        <taxon>Archaea</taxon>
        <taxon>Methanobacteriati</taxon>
        <taxon>Methanobacteriota</taxon>
        <taxon>Stenosarchaea group</taxon>
        <taxon>Halobacteria</taxon>
        <taxon>Halobacteriales</taxon>
        <taxon>Halobacteriaceae</taxon>
        <taxon>Halobacterium</taxon>
    </lineage>
</organism>
<sequence>MQVDTSTLLDADFRYVLAALVFFAGIVLGYLLGRLNERLLQAMGVDDAVEGTTVERMAREVGTTTVRLIARATSWIVYAISALIALELAQLTVQGAVWYPIVGFLPSVLVAVAVLLIGLLVSDKAELVVSERLRSVKVPEISVVSLAVKYSILYVAVLLALSQVGVAVGALLVLLFAYLAALVVFTVVATRHMLTSAAAGVYLLLKQPYGIGDRVAIGEHEGIVQEVDVFVTRVEDDGREYVLPNHLVFRRGVVLVRE</sequence>
<dbReference type="PANTHER" id="PTHR30221:SF20">
    <property type="entry name" value="SMALL-CONDUCTANCE MECHANOSENSITIVE CHANNEL"/>
    <property type="match status" value="1"/>
</dbReference>
<name>A0ABD5NCH4_9EURY</name>
<keyword evidence="4 5" id="KW-0472">Membrane</keyword>
<feature type="transmembrane region" description="Helical" evidence="5">
    <location>
        <begin position="167"/>
        <end position="188"/>
    </location>
</feature>
<evidence type="ECO:0000256" key="3">
    <source>
        <dbReference type="ARBA" id="ARBA00022989"/>
    </source>
</evidence>
<accession>A0ABD5NCH4</accession>
<keyword evidence="8" id="KW-1185">Reference proteome</keyword>
<dbReference type="PANTHER" id="PTHR30221">
    <property type="entry name" value="SMALL-CONDUCTANCE MECHANOSENSITIVE CHANNEL"/>
    <property type="match status" value="1"/>
</dbReference>
<evidence type="ECO:0000313" key="7">
    <source>
        <dbReference type="EMBL" id="MFC3476864.1"/>
    </source>
</evidence>
<dbReference type="Gene3D" id="1.10.287.1260">
    <property type="match status" value="1"/>
</dbReference>
<comment type="subcellular location">
    <subcellularLocation>
        <location evidence="1">Membrane</location>
    </subcellularLocation>
</comment>
<dbReference type="InterPro" id="IPR010920">
    <property type="entry name" value="LSM_dom_sf"/>
</dbReference>
<dbReference type="InterPro" id="IPR023408">
    <property type="entry name" value="MscS_beta-dom_sf"/>
</dbReference>
<keyword evidence="2 5" id="KW-0812">Transmembrane</keyword>
<reference evidence="7 8" key="1">
    <citation type="journal article" date="2019" name="Int. J. Syst. Evol. Microbiol.">
        <title>The Global Catalogue of Microorganisms (GCM) 10K type strain sequencing project: providing services to taxonomists for standard genome sequencing and annotation.</title>
        <authorList>
            <consortium name="The Broad Institute Genomics Platform"/>
            <consortium name="The Broad Institute Genome Sequencing Center for Infectious Disease"/>
            <person name="Wu L."/>
            <person name="Ma J."/>
        </authorList>
    </citation>
    <scope>NUCLEOTIDE SEQUENCE [LARGE SCALE GENOMIC DNA]</scope>
    <source>
        <strain evidence="7 8">CGMCC 1.12562</strain>
    </source>
</reference>
<dbReference type="Pfam" id="PF00924">
    <property type="entry name" value="MS_channel_2nd"/>
    <property type="match status" value="1"/>
</dbReference>
<keyword evidence="3 5" id="KW-1133">Transmembrane helix</keyword>
<protein>
    <submittedName>
        <fullName evidence="7">Mechanosensitive ion channel domain-containing protein</fullName>
    </submittedName>
</protein>
<dbReference type="EMBL" id="JBHRWN010000002">
    <property type="protein sequence ID" value="MFC3476864.1"/>
    <property type="molecule type" value="Genomic_DNA"/>
</dbReference>
<feature type="domain" description="Mechanosensitive ion channel MscS" evidence="6">
    <location>
        <begin position="196"/>
        <end position="249"/>
    </location>
</feature>
<evidence type="ECO:0000256" key="2">
    <source>
        <dbReference type="ARBA" id="ARBA00022692"/>
    </source>
</evidence>
<dbReference type="GO" id="GO:0016020">
    <property type="term" value="C:membrane"/>
    <property type="evidence" value="ECO:0007669"/>
    <property type="project" value="UniProtKB-SubCell"/>
</dbReference>
<dbReference type="InterPro" id="IPR045275">
    <property type="entry name" value="MscS_archaea/bacteria_type"/>
</dbReference>
<feature type="transmembrane region" description="Helical" evidence="5">
    <location>
        <begin position="68"/>
        <end position="86"/>
    </location>
</feature>
<feature type="transmembrane region" description="Helical" evidence="5">
    <location>
        <begin position="98"/>
        <end position="121"/>
    </location>
</feature>
<gene>
    <name evidence="7" type="ORF">ACFOKC_03915</name>
</gene>
<evidence type="ECO:0000256" key="1">
    <source>
        <dbReference type="ARBA" id="ARBA00004370"/>
    </source>
</evidence>
<dbReference type="GeneID" id="69117217"/>
<dbReference type="RefSeq" id="WP_232571998.1">
    <property type="nucleotide sequence ID" value="NZ_CP089466.1"/>
</dbReference>
<comment type="caution">
    <text evidence="7">The sequence shown here is derived from an EMBL/GenBank/DDBJ whole genome shotgun (WGS) entry which is preliminary data.</text>
</comment>
<evidence type="ECO:0000256" key="5">
    <source>
        <dbReference type="SAM" id="Phobius"/>
    </source>
</evidence>
<dbReference type="Proteomes" id="UP001595660">
    <property type="component" value="Unassembled WGS sequence"/>
</dbReference>
<evidence type="ECO:0000256" key="4">
    <source>
        <dbReference type="ARBA" id="ARBA00023136"/>
    </source>
</evidence>
<proteinExistence type="predicted"/>
<dbReference type="AlphaFoldDB" id="A0ABD5NCH4"/>